<dbReference type="PANTHER" id="PTHR14187">
    <property type="entry name" value="ALPHA KINASE/ELONGATION FACTOR 2 KINASE"/>
    <property type="match status" value="1"/>
</dbReference>
<comment type="caution">
    <text evidence="2">The sequence shown here is derived from an EMBL/GenBank/DDBJ whole genome shotgun (WGS) entry which is preliminary data.</text>
</comment>
<name>A0A4Y2RWC2_ARAVE</name>
<protein>
    <recommendedName>
        <fullName evidence="4">Heat shock protein 12A</fullName>
    </recommendedName>
</protein>
<feature type="compositionally biased region" description="Basic and acidic residues" evidence="1">
    <location>
        <begin position="113"/>
        <end position="123"/>
    </location>
</feature>
<feature type="region of interest" description="Disordered" evidence="1">
    <location>
        <begin position="220"/>
        <end position="291"/>
    </location>
</feature>
<feature type="compositionally biased region" description="Polar residues" evidence="1">
    <location>
        <begin position="67"/>
        <end position="95"/>
    </location>
</feature>
<feature type="compositionally biased region" description="Polar residues" evidence="1">
    <location>
        <begin position="165"/>
        <end position="176"/>
    </location>
</feature>
<feature type="compositionally biased region" description="Polar residues" evidence="1">
    <location>
        <begin position="256"/>
        <end position="266"/>
    </location>
</feature>
<reference evidence="2 3" key="1">
    <citation type="journal article" date="2019" name="Sci. Rep.">
        <title>Orb-weaving spider Araneus ventricosus genome elucidates the spidroin gene catalogue.</title>
        <authorList>
            <person name="Kono N."/>
            <person name="Nakamura H."/>
            <person name="Ohtoshi R."/>
            <person name="Moran D.A.P."/>
            <person name="Shinohara A."/>
            <person name="Yoshida Y."/>
            <person name="Fujiwara M."/>
            <person name="Mori M."/>
            <person name="Tomita M."/>
            <person name="Arakawa K."/>
        </authorList>
    </citation>
    <scope>NUCLEOTIDE SEQUENCE [LARGE SCALE GENOMIC DNA]</scope>
</reference>
<evidence type="ECO:0000313" key="3">
    <source>
        <dbReference type="Proteomes" id="UP000499080"/>
    </source>
</evidence>
<gene>
    <name evidence="2" type="ORF">AVEN_195538_1</name>
</gene>
<evidence type="ECO:0008006" key="4">
    <source>
        <dbReference type="Google" id="ProtNLM"/>
    </source>
</evidence>
<dbReference type="Proteomes" id="UP000499080">
    <property type="component" value="Unassembled WGS sequence"/>
</dbReference>
<evidence type="ECO:0000256" key="1">
    <source>
        <dbReference type="SAM" id="MobiDB-lite"/>
    </source>
</evidence>
<keyword evidence="3" id="KW-1185">Reference proteome</keyword>
<sequence length="354" mass="39936">MTKTPELVRFSTNFGTTPARGHLASKTKVLITVFGLSLVILTSRFEAKRGLFWDRLLNRDQMTRTTPELNCEQSDGNQTSAEIHSQKGSKQTTPLRSPKLVKEVLKRMSSHPSGRDPQVREAFSDEEDPDFYVEEEAMKVIDAFERSLTDLNNEIQTQKTKRQDSQQPPTDGGTSRDQTDNLVEEVLLSERKFEKVPASESVPFSEKYMGREEIEEARRFMSLTTDQKSRRNKAGRESPAPPKPPRNYDSLPRGFKTSTGDSSYDVVSSGIHPLMNGHSTDSGNRVDHQSSSPQQNYFVVVAIDFGTTYSGYAFSFTQDSDNIHMMRKWEGRYFYLKYGGSKVTFATSVHAGAV</sequence>
<feature type="compositionally biased region" description="Polar residues" evidence="1">
    <location>
        <begin position="277"/>
        <end position="291"/>
    </location>
</feature>
<organism evidence="2 3">
    <name type="scientific">Araneus ventricosus</name>
    <name type="common">Orbweaver spider</name>
    <name type="synonym">Epeira ventricosa</name>
    <dbReference type="NCBI Taxonomy" id="182803"/>
    <lineage>
        <taxon>Eukaryota</taxon>
        <taxon>Metazoa</taxon>
        <taxon>Ecdysozoa</taxon>
        <taxon>Arthropoda</taxon>
        <taxon>Chelicerata</taxon>
        <taxon>Arachnida</taxon>
        <taxon>Araneae</taxon>
        <taxon>Araneomorphae</taxon>
        <taxon>Entelegynae</taxon>
        <taxon>Araneoidea</taxon>
        <taxon>Araneidae</taxon>
        <taxon>Araneus</taxon>
    </lineage>
</organism>
<dbReference type="EMBL" id="BGPR01018477">
    <property type="protein sequence ID" value="GBN79260.1"/>
    <property type="molecule type" value="Genomic_DNA"/>
</dbReference>
<accession>A0A4Y2RWC2</accession>
<dbReference type="AlphaFoldDB" id="A0A4Y2RWC2"/>
<dbReference type="PANTHER" id="PTHR14187:SF46">
    <property type="entry name" value="HEAT SHOCK 70 KDA PROTEIN 12A"/>
    <property type="match status" value="1"/>
</dbReference>
<feature type="region of interest" description="Disordered" evidence="1">
    <location>
        <begin position="155"/>
        <end position="180"/>
    </location>
</feature>
<proteinExistence type="predicted"/>
<evidence type="ECO:0000313" key="2">
    <source>
        <dbReference type="EMBL" id="GBN79260.1"/>
    </source>
</evidence>
<dbReference type="OrthoDB" id="6418062at2759"/>
<feature type="region of interest" description="Disordered" evidence="1">
    <location>
        <begin position="67"/>
        <end position="128"/>
    </location>
</feature>